<dbReference type="Gene3D" id="3.40.50.300">
    <property type="entry name" value="P-loop containing nucleotide triphosphate hydrolases"/>
    <property type="match status" value="1"/>
</dbReference>
<dbReference type="InterPro" id="IPR027417">
    <property type="entry name" value="P-loop_NTPase"/>
</dbReference>
<organism evidence="4 5">
    <name type="scientific">Psilocybe cf. subviscida</name>
    <dbReference type="NCBI Taxonomy" id="2480587"/>
    <lineage>
        <taxon>Eukaryota</taxon>
        <taxon>Fungi</taxon>
        <taxon>Dikarya</taxon>
        <taxon>Basidiomycota</taxon>
        <taxon>Agaricomycotina</taxon>
        <taxon>Agaricomycetes</taxon>
        <taxon>Agaricomycetidae</taxon>
        <taxon>Agaricales</taxon>
        <taxon>Agaricineae</taxon>
        <taxon>Strophariaceae</taxon>
        <taxon>Psilocybe</taxon>
    </lineage>
</organism>
<protein>
    <recommendedName>
        <fullName evidence="3">NACHT domain-containing protein</fullName>
    </recommendedName>
</protein>
<evidence type="ECO:0000313" key="5">
    <source>
        <dbReference type="Proteomes" id="UP000567179"/>
    </source>
</evidence>
<dbReference type="OrthoDB" id="3027122at2759"/>
<dbReference type="PANTHER" id="PTHR10039">
    <property type="entry name" value="AMELOGENIN"/>
    <property type="match status" value="1"/>
</dbReference>
<evidence type="ECO:0000256" key="2">
    <source>
        <dbReference type="SAM" id="MobiDB-lite"/>
    </source>
</evidence>
<feature type="compositionally biased region" description="Basic and acidic residues" evidence="2">
    <location>
        <begin position="64"/>
        <end position="85"/>
    </location>
</feature>
<evidence type="ECO:0000256" key="1">
    <source>
        <dbReference type="ARBA" id="ARBA00022737"/>
    </source>
</evidence>
<keyword evidence="1" id="KW-0677">Repeat</keyword>
<evidence type="ECO:0000259" key="3">
    <source>
        <dbReference type="PROSITE" id="PS50837"/>
    </source>
</evidence>
<gene>
    <name evidence="4" type="ORF">D9619_010629</name>
</gene>
<dbReference type="EMBL" id="JAACJJ010000030">
    <property type="protein sequence ID" value="KAF5318482.1"/>
    <property type="molecule type" value="Genomic_DNA"/>
</dbReference>
<name>A0A8H5B8C6_9AGAR</name>
<feature type="domain" description="NACHT" evidence="3">
    <location>
        <begin position="310"/>
        <end position="455"/>
    </location>
</feature>
<comment type="caution">
    <text evidence="4">The sequence shown here is derived from an EMBL/GenBank/DDBJ whole genome shotgun (WGS) entry which is preliminary data.</text>
</comment>
<sequence>MSSKNVFKQFFKNKINKNKARREETGDETAVNHSPRLTMGSSTNVSGIWTAMDSEQGSIESDEGTAKNKGDKNHRNKDQADSGDLKKTVLAPSAMGTNLVHSPVHSQPTEYNALHMNIAYETVKESLRAVVRCSDVFPPLKFAGQAILEIVERYDAVKEIPKELGELNKKLRLLVEILEAGGCDINDDRLGGLARTFNEKARIIALKLDRSMASRIVRTTEDGAFIAREISSIMFAIEIAMMDVNLRTYKGISQLQETVSELKVLALLDKLKYVEGAGSNREDRQGCTKGTRIMLLADLLAWAIHPENKHIFWLNGMAGTGKTTVAETFCNLLFDQGVLSSSFFCSRKKLDRRNVRLIVPALAKGLARVYPEFQTELLEVLKDDLDFTGLGLEDQYMMLILQPAEKAFTSSSKMIVLVVDALDECEDTQAAEMFLKTVLLRKPVCGLRLLVTSRPEPKILKGFHSADHASLRLQDIETHLVQADIAVFLSNKLRDVEDLYTKYGSTWPPTEVQTIVAHAGTLFIYAATAVKYISDDYGDPVERLAKFASIRPPINAVEAIDEK</sequence>
<dbReference type="Pfam" id="PF24883">
    <property type="entry name" value="NPHP3_N"/>
    <property type="match status" value="1"/>
</dbReference>
<keyword evidence="5" id="KW-1185">Reference proteome</keyword>
<dbReference type="AlphaFoldDB" id="A0A8H5B8C6"/>
<proteinExistence type="predicted"/>
<accession>A0A8H5B8C6</accession>
<reference evidence="4 5" key="1">
    <citation type="journal article" date="2020" name="ISME J.">
        <title>Uncovering the hidden diversity of litter-decomposition mechanisms in mushroom-forming fungi.</title>
        <authorList>
            <person name="Floudas D."/>
            <person name="Bentzer J."/>
            <person name="Ahren D."/>
            <person name="Johansson T."/>
            <person name="Persson P."/>
            <person name="Tunlid A."/>
        </authorList>
    </citation>
    <scope>NUCLEOTIDE SEQUENCE [LARGE SCALE GENOMIC DNA]</scope>
    <source>
        <strain evidence="4 5">CBS 101986</strain>
    </source>
</reference>
<dbReference type="Proteomes" id="UP000567179">
    <property type="component" value="Unassembled WGS sequence"/>
</dbReference>
<dbReference type="PROSITE" id="PS50837">
    <property type="entry name" value="NACHT"/>
    <property type="match status" value="1"/>
</dbReference>
<dbReference type="SUPFAM" id="SSF52540">
    <property type="entry name" value="P-loop containing nucleoside triphosphate hydrolases"/>
    <property type="match status" value="1"/>
</dbReference>
<evidence type="ECO:0000313" key="4">
    <source>
        <dbReference type="EMBL" id="KAF5318482.1"/>
    </source>
</evidence>
<dbReference type="PANTHER" id="PTHR10039:SF16">
    <property type="entry name" value="GPI INOSITOL-DEACYLASE"/>
    <property type="match status" value="1"/>
</dbReference>
<feature type="compositionally biased region" description="Polar residues" evidence="2">
    <location>
        <begin position="39"/>
        <end position="59"/>
    </location>
</feature>
<feature type="region of interest" description="Disordered" evidence="2">
    <location>
        <begin position="13"/>
        <end position="85"/>
    </location>
</feature>
<dbReference type="InterPro" id="IPR056884">
    <property type="entry name" value="NPHP3-like_N"/>
</dbReference>
<dbReference type="InterPro" id="IPR007111">
    <property type="entry name" value="NACHT_NTPase"/>
</dbReference>